<keyword evidence="4" id="KW-1185">Reference proteome</keyword>
<keyword evidence="1" id="KW-0378">Hydrolase</keyword>
<dbReference type="InterPro" id="IPR005754">
    <property type="entry name" value="Sortase"/>
</dbReference>
<dbReference type="CDD" id="cd05829">
    <property type="entry name" value="Sortase_F"/>
    <property type="match status" value="1"/>
</dbReference>
<organism evidence="3 4">
    <name type="scientific">Candidatus Nephthysia bennettiae</name>
    <dbReference type="NCBI Taxonomy" id="3127016"/>
    <lineage>
        <taxon>Bacteria</taxon>
        <taxon>Bacillati</taxon>
        <taxon>Candidatus Dormiibacterota</taxon>
        <taxon>Candidatus Dormibacteria</taxon>
        <taxon>Candidatus Dormibacterales</taxon>
        <taxon>Candidatus Dormibacteraceae</taxon>
        <taxon>Candidatus Nephthysia</taxon>
    </lineage>
</organism>
<dbReference type="EMBL" id="JAEKNR010000195">
    <property type="protein sequence ID" value="MBJ7600226.1"/>
    <property type="molecule type" value="Genomic_DNA"/>
</dbReference>
<dbReference type="InterPro" id="IPR023365">
    <property type="entry name" value="Sortase_dom-sf"/>
</dbReference>
<proteinExistence type="predicted"/>
<protein>
    <submittedName>
        <fullName evidence="3">Class F sortase</fullName>
    </submittedName>
</protein>
<name>A0A934KBK1_9BACT</name>
<accession>A0A934KBK1</accession>
<dbReference type="Gene3D" id="2.40.260.10">
    <property type="entry name" value="Sortase"/>
    <property type="match status" value="1"/>
</dbReference>
<dbReference type="Pfam" id="PF04203">
    <property type="entry name" value="Sortase"/>
    <property type="match status" value="1"/>
</dbReference>
<evidence type="ECO:0000313" key="3">
    <source>
        <dbReference type="EMBL" id="MBJ7600226.1"/>
    </source>
</evidence>
<dbReference type="AlphaFoldDB" id="A0A934KBK1"/>
<sequence length="213" mass="22485">MPTLVRTHRAVFALVGVAVAAILAVSGWLMMSAHARPQPRPAHVAAMPSGLPSAAATATPAPSTPPVIQPQQLTIPRLGVQAPIENKGIDSHNQMEAPDKPFDVAWYPFTSRPGSGGNAVFAGHKDFAGVGPAVFWKLGQLGPGDTIQVTGADQTQLQYEVTQTWDYTLSNIPMASVLAQGNGDQLTLITCAGSYSRAAGYDHRLVVRARRIA</sequence>
<comment type="caution">
    <text evidence="3">The sequence shown here is derived from an EMBL/GenBank/DDBJ whole genome shotgun (WGS) entry which is preliminary data.</text>
</comment>
<dbReference type="RefSeq" id="WP_338203974.1">
    <property type="nucleotide sequence ID" value="NZ_JAEKNR010000195.1"/>
</dbReference>
<dbReference type="Proteomes" id="UP000612893">
    <property type="component" value="Unassembled WGS sequence"/>
</dbReference>
<dbReference type="SUPFAM" id="SSF63817">
    <property type="entry name" value="Sortase"/>
    <property type="match status" value="1"/>
</dbReference>
<feature type="compositionally biased region" description="Low complexity" evidence="2">
    <location>
        <begin position="52"/>
        <end position="61"/>
    </location>
</feature>
<dbReference type="GO" id="GO:0016787">
    <property type="term" value="F:hydrolase activity"/>
    <property type="evidence" value="ECO:0007669"/>
    <property type="project" value="UniProtKB-KW"/>
</dbReference>
<evidence type="ECO:0000256" key="1">
    <source>
        <dbReference type="ARBA" id="ARBA00022801"/>
    </source>
</evidence>
<evidence type="ECO:0000256" key="2">
    <source>
        <dbReference type="SAM" id="MobiDB-lite"/>
    </source>
</evidence>
<evidence type="ECO:0000313" key="4">
    <source>
        <dbReference type="Proteomes" id="UP000612893"/>
    </source>
</evidence>
<feature type="region of interest" description="Disordered" evidence="2">
    <location>
        <begin position="40"/>
        <end position="65"/>
    </location>
</feature>
<gene>
    <name evidence="3" type="ORF">JF922_19405</name>
</gene>
<reference evidence="3" key="1">
    <citation type="submission" date="2020-10" db="EMBL/GenBank/DDBJ databases">
        <title>Ca. Dormibacterota MAGs.</title>
        <authorList>
            <person name="Montgomery K."/>
        </authorList>
    </citation>
    <scope>NUCLEOTIDE SEQUENCE [LARGE SCALE GENOMIC DNA]</scope>
    <source>
        <strain evidence="3">SC8812_S17_10</strain>
    </source>
</reference>
<dbReference type="InterPro" id="IPR042001">
    <property type="entry name" value="Sortase_F"/>
</dbReference>